<dbReference type="GO" id="GO:0016491">
    <property type="term" value="F:oxidoreductase activity"/>
    <property type="evidence" value="ECO:0007669"/>
    <property type="project" value="UniProtKB-KW"/>
</dbReference>
<name>A0AAJ5F724_9DEIO</name>
<keyword evidence="2" id="KW-0812">Transmembrane</keyword>
<dbReference type="EMBL" id="VBRC01000010">
    <property type="protein sequence ID" value="TLK24752.1"/>
    <property type="molecule type" value="Genomic_DNA"/>
</dbReference>
<dbReference type="InterPro" id="IPR036188">
    <property type="entry name" value="FAD/NAD-bd_sf"/>
</dbReference>
<dbReference type="GO" id="GO:0005737">
    <property type="term" value="C:cytoplasm"/>
    <property type="evidence" value="ECO:0007669"/>
    <property type="project" value="TreeGrafter"/>
</dbReference>
<dbReference type="PANTHER" id="PTHR13847">
    <property type="entry name" value="SARCOSINE DEHYDROGENASE-RELATED"/>
    <property type="match status" value="1"/>
</dbReference>
<comment type="caution">
    <text evidence="4">The sequence shown here is derived from an EMBL/GenBank/DDBJ whole genome shotgun (WGS) entry which is preliminary data.</text>
</comment>
<evidence type="ECO:0000313" key="4">
    <source>
        <dbReference type="EMBL" id="TLK24752.1"/>
    </source>
</evidence>
<keyword evidence="2" id="KW-0472">Membrane</keyword>
<accession>A0AAJ5F724</accession>
<dbReference type="AlphaFoldDB" id="A0AAJ5F724"/>
<reference evidence="4 5" key="1">
    <citation type="submission" date="2019-04" db="EMBL/GenBank/DDBJ databases">
        <title>Deinococcus metalilatus MA1002 mutant No.5.</title>
        <authorList>
            <person name="Park W."/>
            <person name="Park C."/>
        </authorList>
    </citation>
    <scope>NUCLEOTIDE SEQUENCE [LARGE SCALE GENOMIC DNA]</scope>
    <source>
        <strain evidence="4 5">MA1002-m5</strain>
    </source>
</reference>
<protein>
    <submittedName>
        <fullName evidence="4">FAD-binding oxidoreductase</fullName>
    </submittedName>
</protein>
<dbReference type="SUPFAM" id="SSF51905">
    <property type="entry name" value="FAD/NAD(P)-binding domain"/>
    <property type="match status" value="1"/>
</dbReference>
<dbReference type="Gene3D" id="3.30.9.10">
    <property type="entry name" value="D-Amino Acid Oxidase, subunit A, domain 2"/>
    <property type="match status" value="1"/>
</dbReference>
<evidence type="ECO:0000256" key="1">
    <source>
        <dbReference type="ARBA" id="ARBA00023002"/>
    </source>
</evidence>
<evidence type="ECO:0000259" key="3">
    <source>
        <dbReference type="Pfam" id="PF01266"/>
    </source>
</evidence>
<evidence type="ECO:0000313" key="5">
    <source>
        <dbReference type="Proteomes" id="UP000308000"/>
    </source>
</evidence>
<organism evidence="4 5">
    <name type="scientific">Deinococcus metallilatus</name>
    <dbReference type="NCBI Taxonomy" id="1211322"/>
    <lineage>
        <taxon>Bacteria</taxon>
        <taxon>Thermotogati</taxon>
        <taxon>Deinococcota</taxon>
        <taxon>Deinococci</taxon>
        <taxon>Deinococcales</taxon>
        <taxon>Deinococcaceae</taxon>
        <taxon>Deinococcus</taxon>
    </lineage>
</organism>
<dbReference type="InterPro" id="IPR006076">
    <property type="entry name" value="FAD-dep_OxRdtase"/>
</dbReference>
<sequence length="333" mass="34026">MPAGGPGSVRAAPHLLVIGGGVAGASVAYFAARAGARVTVIDAGRHAASRVPSALVNPVRGQAGQVEPGAVEGLRLTWALVDALREAGLTVPHGRVGVLRPVPDDRTRQKFERNLPPAWPHGWLEPEAFPVPLAPGWRHALWLPEGGWLDGAAFTAGLLAVSGAEVVQARARAWDARSVTLESGEVLRGDAAVWCGGAVGAAWAGAAGTHRAGTLLTLERPVTALPVSFGAYLAPAGVGGVLGATFEAPTPTWREPVLPLRSLTWLLGKAEALTDLGGATVTGRWSGTRLSGLTVGRTANGAWQLSGLGSKGFLLGPLLARHVAGDVLAALGV</sequence>
<dbReference type="Gene3D" id="3.50.50.60">
    <property type="entry name" value="FAD/NAD(P)-binding domain"/>
    <property type="match status" value="1"/>
</dbReference>
<gene>
    <name evidence="4" type="ORF">FCS05_14490</name>
</gene>
<dbReference type="Pfam" id="PF01266">
    <property type="entry name" value="DAO"/>
    <property type="match status" value="1"/>
</dbReference>
<keyword evidence="2" id="KW-1133">Transmembrane helix</keyword>
<proteinExistence type="predicted"/>
<feature type="transmembrane region" description="Helical" evidence="2">
    <location>
        <begin position="12"/>
        <end position="32"/>
    </location>
</feature>
<feature type="domain" description="FAD dependent oxidoreductase" evidence="3">
    <location>
        <begin position="15"/>
        <end position="324"/>
    </location>
</feature>
<dbReference type="PANTHER" id="PTHR13847:SF289">
    <property type="entry name" value="GLYCINE OXIDASE"/>
    <property type="match status" value="1"/>
</dbReference>
<dbReference type="Proteomes" id="UP000308000">
    <property type="component" value="Unassembled WGS sequence"/>
</dbReference>
<keyword evidence="1" id="KW-0560">Oxidoreductase</keyword>
<evidence type="ECO:0000256" key="2">
    <source>
        <dbReference type="SAM" id="Phobius"/>
    </source>
</evidence>
<dbReference type="RefSeq" id="WP_129118717.1">
    <property type="nucleotide sequence ID" value="NZ_BSUI01000039.1"/>
</dbReference>